<protein>
    <recommendedName>
        <fullName evidence="2">C2H2-type domain-containing protein</fullName>
    </recommendedName>
</protein>
<gene>
    <name evidence="3" type="ORF">FGIG_07255</name>
</gene>
<dbReference type="OrthoDB" id="434647at2759"/>
<feature type="region of interest" description="Disordered" evidence="1">
    <location>
        <begin position="172"/>
        <end position="199"/>
    </location>
</feature>
<feature type="domain" description="C2H2-type" evidence="2">
    <location>
        <begin position="78"/>
        <end position="100"/>
    </location>
</feature>
<name>A0A504YMA6_FASGI</name>
<dbReference type="AlphaFoldDB" id="A0A504YMA6"/>
<evidence type="ECO:0000313" key="4">
    <source>
        <dbReference type="Proteomes" id="UP000316759"/>
    </source>
</evidence>
<dbReference type="PROSITE" id="PS00028">
    <property type="entry name" value="ZINC_FINGER_C2H2_1"/>
    <property type="match status" value="1"/>
</dbReference>
<organism evidence="3 4">
    <name type="scientific">Fasciola gigantica</name>
    <name type="common">Giant liver fluke</name>
    <dbReference type="NCBI Taxonomy" id="46835"/>
    <lineage>
        <taxon>Eukaryota</taxon>
        <taxon>Metazoa</taxon>
        <taxon>Spiralia</taxon>
        <taxon>Lophotrochozoa</taxon>
        <taxon>Platyhelminthes</taxon>
        <taxon>Trematoda</taxon>
        <taxon>Digenea</taxon>
        <taxon>Plagiorchiida</taxon>
        <taxon>Echinostomata</taxon>
        <taxon>Echinostomatoidea</taxon>
        <taxon>Fasciolidae</taxon>
        <taxon>Fasciola</taxon>
    </lineage>
</organism>
<accession>A0A504YMA6</accession>
<proteinExistence type="predicted"/>
<reference evidence="3 4" key="1">
    <citation type="submission" date="2019-04" db="EMBL/GenBank/DDBJ databases">
        <title>Annotation for the trematode Fasciola gigantica.</title>
        <authorList>
            <person name="Choi Y.-J."/>
        </authorList>
    </citation>
    <scope>NUCLEOTIDE SEQUENCE [LARGE SCALE GENOMIC DNA]</scope>
    <source>
        <strain evidence="3">Uganda_cow_1</strain>
    </source>
</reference>
<comment type="caution">
    <text evidence="3">The sequence shown here is derived from an EMBL/GenBank/DDBJ whole genome shotgun (WGS) entry which is preliminary data.</text>
</comment>
<dbReference type="STRING" id="46835.A0A504YMA6"/>
<dbReference type="SUPFAM" id="SSF57667">
    <property type="entry name" value="beta-beta-alpha zinc fingers"/>
    <property type="match status" value="2"/>
</dbReference>
<keyword evidence="4" id="KW-1185">Reference proteome</keyword>
<dbReference type="EMBL" id="SUNJ01007906">
    <property type="protein sequence ID" value="TPP61635.1"/>
    <property type="molecule type" value="Genomic_DNA"/>
</dbReference>
<evidence type="ECO:0000259" key="2">
    <source>
        <dbReference type="PROSITE" id="PS00028"/>
    </source>
</evidence>
<dbReference type="Proteomes" id="UP000316759">
    <property type="component" value="Unassembled WGS sequence"/>
</dbReference>
<evidence type="ECO:0000256" key="1">
    <source>
        <dbReference type="SAM" id="MobiDB-lite"/>
    </source>
</evidence>
<dbReference type="InterPro" id="IPR013087">
    <property type="entry name" value="Znf_C2H2_type"/>
</dbReference>
<sequence>MTEACKAKQCFHCDAKFESDEAFWDHVYNADCGPGPADDISATTTLVSTKPQPMGIEDANLKTSQEPLIEKPSSWFDCALCGVYFLTSYEWYAHSKSEEHKNMVATAAGHYATSSLTKKEKLSTQFKTDASEQPFRPFCDDCQVPLPSQEARMTHVMDNLFSAQTALGLSGSSMSSDGSLKDSNENLTPKAEQTEPMSKTHPFKSPFLCDHCSLELPDVSAVKHHLCGKEHLKMVNSVSDVKVKQSSAVPSPLMTRFTESDSKQLDDLVAVLRRLCLAQLTSLMYELEQGRSNSNDPIPIPRKKIGGNEKIAGIGANDLLELFRAVCREELQLFLSCRIPTKGGKTTSLT</sequence>
<evidence type="ECO:0000313" key="3">
    <source>
        <dbReference type="EMBL" id="TPP61635.1"/>
    </source>
</evidence>
<dbReference type="InterPro" id="IPR036236">
    <property type="entry name" value="Znf_C2H2_sf"/>
</dbReference>